<comment type="similarity">
    <text evidence="2">Belongs to the peptidase M13 family.</text>
</comment>
<gene>
    <name evidence="4" type="ORF">ODALV1_LOCUS28349</name>
</gene>
<keyword evidence="5" id="KW-1185">Reference proteome</keyword>
<dbReference type="Proteomes" id="UP001642540">
    <property type="component" value="Unassembled WGS sequence"/>
</dbReference>
<dbReference type="Gene3D" id="3.40.390.10">
    <property type="entry name" value="Collagenase (Catalytic Domain)"/>
    <property type="match status" value="1"/>
</dbReference>
<dbReference type="Pfam" id="PF05649">
    <property type="entry name" value="Peptidase_M13_N"/>
    <property type="match status" value="1"/>
</dbReference>
<evidence type="ECO:0000259" key="3">
    <source>
        <dbReference type="Pfam" id="PF05649"/>
    </source>
</evidence>
<feature type="domain" description="Peptidase M13 N-terminal" evidence="3">
    <location>
        <begin position="3"/>
        <end position="171"/>
    </location>
</feature>
<accession>A0ABP1S144</accession>
<proteinExistence type="inferred from homology"/>
<dbReference type="InterPro" id="IPR042089">
    <property type="entry name" value="Peptidase_M13_dom_2"/>
</dbReference>
<organism evidence="4 5">
    <name type="scientific">Orchesella dallaii</name>
    <dbReference type="NCBI Taxonomy" id="48710"/>
    <lineage>
        <taxon>Eukaryota</taxon>
        <taxon>Metazoa</taxon>
        <taxon>Ecdysozoa</taxon>
        <taxon>Arthropoda</taxon>
        <taxon>Hexapoda</taxon>
        <taxon>Collembola</taxon>
        <taxon>Entomobryomorpha</taxon>
        <taxon>Entomobryoidea</taxon>
        <taxon>Orchesellidae</taxon>
        <taxon>Orchesellinae</taxon>
        <taxon>Orchesella</taxon>
    </lineage>
</organism>
<evidence type="ECO:0000256" key="2">
    <source>
        <dbReference type="ARBA" id="ARBA00007357"/>
    </source>
</evidence>
<dbReference type="PROSITE" id="PS51885">
    <property type="entry name" value="NEPRILYSIN"/>
    <property type="match status" value="1"/>
</dbReference>
<dbReference type="PANTHER" id="PTHR11733:SF224">
    <property type="entry name" value="NEPRILYSIN-2"/>
    <property type="match status" value="1"/>
</dbReference>
<dbReference type="InterPro" id="IPR008753">
    <property type="entry name" value="Peptidase_M13_N"/>
</dbReference>
<name>A0ABP1S144_9HEXA</name>
<evidence type="ECO:0000256" key="1">
    <source>
        <dbReference type="ARBA" id="ARBA00004401"/>
    </source>
</evidence>
<dbReference type="Gene3D" id="1.10.1380.10">
    <property type="entry name" value="Neutral endopeptidase , domain2"/>
    <property type="match status" value="1"/>
</dbReference>
<dbReference type="InterPro" id="IPR024079">
    <property type="entry name" value="MetalloPept_cat_dom_sf"/>
</dbReference>
<sequence>MKERYPSVPWIEFLQRITGLVETLNNESLIKVLYPVYLDCFISLVNSTDPRILANYVGWRVVLTSTTYLHEAALSLKFDRVNLISDLPYSYRSLRWQGCLSLLEENMREAAGAMYVRRYFNDDLIAPAYEMVKYIQNAFLDILDQNDWMSSVTKEEAREKAESMKVNIGYPDEYKDNTKLSSLYEGVIRCYTFLNQVKM</sequence>
<protein>
    <recommendedName>
        <fullName evidence="3">Peptidase M13 N-terminal domain-containing protein</fullName>
    </recommendedName>
</protein>
<dbReference type="InterPro" id="IPR000718">
    <property type="entry name" value="Peptidase_M13"/>
</dbReference>
<comment type="subcellular location">
    <subcellularLocation>
        <location evidence="1">Cell membrane</location>
        <topology evidence="1">Single-pass type II membrane protein</topology>
    </subcellularLocation>
</comment>
<dbReference type="SUPFAM" id="SSF55486">
    <property type="entry name" value="Metalloproteases ('zincins'), catalytic domain"/>
    <property type="match status" value="1"/>
</dbReference>
<evidence type="ECO:0000313" key="4">
    <source>
        <dbReference type="EMBL" id="CAL8140613.1"/>
    </source>
</evidence>
<evidence type="ECO:0000313" key="5">
    <source>
        <dbReference type="Proteomes" id="UP001642540"/>
    </source>
</evidence>
<reference evidence="4 5" key="1">
    <citation type="submission" date="2024-08" db="EMBL/GenBank/DDBJ databases">
        <authorList>
            <person name="Cucini C."/>
            <person name="Frati F."/>
        </authorList>
    </citation>
    <scope>NUCLEOTIDE SEQUENCE [LARGE SCALE GENOMIC DNA]</scope>
</reference>
<dbReference type="PANTHER" id="PTHR11733">
    <property type="entry name" value="ZINC METALLOPROTEASE FAMILY M13 NEPRILYSIN-RELATED"/>
    <property type="match status" value="1"/>
</dbReference>
<dbReference type="EMBL" id="CAXLJM020000138">
    <property type="protein sequence ID" value="CAL8140613.1"/>
    <property type="molecule type" value="Genomic_DNA"/>
</dbReference>
<comment type="caution">
    <text evidence="4">The sequence shown here is derived from an EMBL/GenBank/DDBJ whole genome shotgun (WGS) entry which is preliminary data.</text>
</comment>